<dbReference type="Proteomes" id="UP000186817">
    <property type="component" value="Unassembled WGS sequence"/>
</dbReference>
<gene>
    <name evidence="2" type="ORF">AK812_SmicGene37379</name>
</gene>
<evidence type="ECO:0000313" key="3">
    <source>
        <dbReference type="Proteomes" id="UP000186817"/>
    </source>
</evidence>
<dbReference type="PANTHER" id="PTHR47447:SF17">
    <property type="entry name" value="OS12G0638900 PROTEIN"/>
    <property type="match status" value="1"/>
</dbReference>
<reference evidence="2 3" key="1">
    <citation type="submission" date="2016-02" db="EMBL/GenBank/DDBJ databases">
        <title>Genome analysis of coral dinoflagellate symbionts highlights evolutionary adaptations to a symbiotic lifestyle.</title>
        <authorList>
            <person name="Aranda M."/>
            <person name="Li Y."/>
            <person name="Liew Y.J."/>
            <person name="Baumgarten S."/>
            <person name="Simakov O."/>
            <person name="Wilson M."/>
            <person name="Piel J."/>
            <person name="Ashoor H."/>
            <person name="Bougouffa S."/>
            <person name="Bajic V.B."/>
            <person name="Ryu T."/>
            <person name="Ravasi T."/>
            <person name="Bayer T."/>
            <person name="Micklem G."/>
            <person name="Kim H."/>
            <person name="Bhak J."/>
            <person name="Lajeunesse T.C."/>
            <person name="Voolstra C.R."/>
        </authorList>
    </citation>
    <scope>NUCLEOTIDE SEQUENCE [LARGE SCALE GENOMIC DNA]</scope>
    <source>
        <strain evidence="2 3">CCMP2467</strain>
    </source>
</reference>
<proteinExistence type="predicted"/>
<dbReference type="OrthoDB" id="429154at2759"/>
<name>A0A1Q9CGD8_SYMMI</name>
<dbReference type="PANTHER" id="PTHR47447">
    <property type="entry name" value="OS03G0856100 PROTEIN"/>
    <property type="match status" value="1"/>
</dbReference>
<organism evidence="2 3">
    <name type="scientific">Symbiodinium microadriaticum</name>
    <name type="common">Dinoflagellate</name>
    <name type="synonym">Zooxanthella microadriatica</name>
    <dbReference type="NCBI Taxonomy" id="2951"/>
    <lineage>
        <taxon>Eukaryota</taxon>
        <taxon>Sar</taxon>
        <taxon>Alveolata</taxon>
        <taxon>Dinophyceae</taxon>
        <taxon>Suessiales</taxon>
        <taxon>Symbiodiniaceae</taxon>
        <taxon>Symbiodinium</taxon>
    </lineage>
</organism>
<keyword evidence="1" id="KW-0677">Repeat</keyword>
<accession>A0A1Q9CGD8</accession>
<sequence length="507" mass="54791">MAQATLGHARKRAQDVRQNSRKFWLQQQLRSLRSAGRTAAGRLRIARILAELQQKGLLVSAQDSSAAIQALGSAGWWQEALALFEVALRLNSRGAGTGGTTPPMVDVRMYNAAIAALRSSPFRWQQAFALVHAMSVSQLQPDIATVNSAATALKGELLWKQTLSAYAAATKQGVCMDKVGTNILMAAMVAVDCRWSLGMESLRFALLQQLQPDVCSLGCVLGILSSQSHWARSCWQLRAAAAAALDMDTIVLNSALSSTEEVSHWAAGLSLLTTTLRHELRTDAISFNAVLAAASKQGVWWHGLQYLEWLHQLGEPTLVSYNSLLVYADGDGRRWETAVQILDDMTADCCSGKAREFLPDVVTVSSVGNMLQAFAQWEQAMLLANPPHEGSDGATLPTATSAPVLGNVMAAAEREHSLYLQLDTSFDLLTAAAVSSQLLVAIQTLGSIQLLSVGWQQPVLQLLELTKLPTFDLVPFQSAPHPDETASRVSDPGIACCLSECDRWLLS</sequence>
<dbReference type="Gene3D" id="1.25.40.10">
    <property type="entry name" value="Tetratricopeptide repeat domain"/>
    <property type="match status" value="2"/>
</dbReference>
<dbReference type="InterPro" id="IPR011990">
    <property type="entry name" value="TPR-like_helical_dom_sf"/>
</dbReference>
<comment type="caution">
    <text evidence="2">The sequence shown here is derived from an EMBL/GenBank/DDBJ whole genome shotgun (WGS) entry which is preliminary data.</text>
</comment>
<evidence type="ECO:0000256" key="1">
    <source>
        <dbReference type="ARBA" id="ARBA00022737"/>
    </source>
</evidence>
<dbReference type="EMBL" id="LSRX01001232">
    <property type="protein sequence ID" value="OLP81995.1"/>
    <property type="molecule type" value="Genomic_DNA"/>
</dbReference>
<dbReference type="AlphaFoldDB" id="A0A1Q9CGD8"/>
<evidence type="ECO:0000313" key="2">
    <source>
        <dbReference type="EMBL" id="OLP81995.1"/>
    </source>
</evidence>
<keyword evidence="3" id="KW-1185">Reference proteome</keyword>
<protein>
    <submittedName>
        <fullName evidence="2">Pentatricopeptide repeat-containing protein, chloroplastic</fullName>
    </submittedName>
</protein>